<dbReference type="CDD" id="cd01106">
    <property type="entry name" value="HTH_TipAL-Mta"/>
    <property type="match status" value="1"/>
</dbReference>
<accession>A0AA37Q7G7</accession>
<dbReference type="InterPro" id="IPR047057">
    <property type="entry name" value="MerR_fam"/>
</dbReference>
<name>A0AA37Q7G7_9BACT</name>
<evidence type="ECO:0000256" key="4">
    <source>
        <dbReference type="ARBA" id="ARBA00023163"/>
    </source>
</evidence>
<dbReference type="AlphaFoldDB" id="A0AA37Q7G7"/>
<evidence type="ECO:0000259" key="5">
    <source>
        <dbReference type="PROSITE" id="PS50937"/>
    </source>
</evidence>
<keyword evidence="3" id="KW-0238">DNA-binding</keyword>
<dbReference type="PROSITE" id="PS00552">
    <property type="entry name" value="HTH_MERR_1"/>
    <property type="match status" value="1"/>
</dbReference>
<dbReference type="PROSITE" id="PS50937">
    <property type="entry name" value="HTH_MERR_2"/>
    <property type="match status" value="1"/>
</dbReference>
<keyword evidence="7" id="KW-1185">Reference proteome</keyword>
<organism evidence="6 7">
    <name type="scientific">Roseisolibacter agri</name>
    <dbReference type="NCBI Taxonomy" id="2014610"/>
    <lineage>
        <taxon>Bacteria</taxon>
        <taxon>Pseudomonadati</taxon>
        <taxon>Gemmatimonadota</taxon>
        <taxon>Gemmatimonadia</taxon>
        <taxon>Gemmatimonadales</taxon>
        <taxon>Gemmatimonadaceae</taxon>
        <taxon>Roseisolibacter</taxon>
    </lineage>
</organism>
<reference evidence="6" key="1">
    <citation type="submission" date="2022-08" db="EMBL/GenBank/DDBJ databases">
        <title>Draft genome sequencing of Roseisolibacter agri AW1220.</title>
        <authorList>
            <person name="Tobiishi Y."/>
            <person name="Tonouchi A."/>
        </authorList>
    </citation>
    <scope>NUCLEOTIDE SEQUENCE</scope>
    <source>
        <strain evidence="6">AW1220</strain>
    </source>
</reference>
<dbReference type="GO" id="GO:0003677">
    <property type="term" value="F:DNA binding"/>
    <property type="evidence" value="ECO:0007669"/>
    <property type="project" value="UniProtKB-KW"/>
</dbReference>
<evidence type="ECO:0000256" key="2">
    <source>
        <dbReference type="ARBA" id="ARBA00023015"/>
    </source>
</evidence>
<dbReference type="PANTHER" id="PTHR30204:SF69">
    <property type="entry name" value="MERR-FAMILY TRANSCRIPTIONAL REGULATOR"/>
    <property type="match status" value="1"/>
</dbReference>
<dbReference type="PANTHER" id="PTHR30204">
    <property type="entry name" value="REDOX-CYCLING DRUG-SENSING TRANSCRIPTIONAL ACTIVATOR SOXR"/>
    <property type="match status" value="1"/>
</dbReference>
<dbReference type="Proteomes" id="UP001161325">
    <property type="component" value="Unassembled WGS sequence"/>
</dbReference>
<evidence type="ECO:0000256" key="3">
    <source>
        <dbReference type="ARBA" id="ARBA00023125"/>
    </source>
</evidence>
<protein>
    <submittedName>
        <fullName evidence="6">MerR family transcriptional regulator</fullName>
    </submittedName>
</protein>
<dbReference type="Pfam" id="PF13411">
    <property type="entry name" value="MerR_1"/>
    <property type="match status" value="1"/>
</dbReference>
<gene>
    <name evidence="6" type="ORF">rosag_09190</name>
</gene>
<dbReference type="InterPro" id="IPR012925">
    <property type="entry name" value="TipAS_dom"/>
</dbReference>
<evidence type="ECO:0000313" key="6">
    <source>
        <dbReference type="EMBL" id="GLC24406.1"/>
    </source>
</evidence>
<dbReference type="Gene3D" id="1.10.1660.10">
    <property type="match status" value="1"/>
</dbReference>
<dbReference type="PRINTS" id="PR00040">
    <property type="entry name" value="HTHMERR"/>
</dbReference>
<keyword evidence="1" id="KW-0678">Repressor</keyword>
<evidence type="ECO:0000256" key="1">
    <source>
        <dbReference type="ARBA" id="ARBA00022491"/>
    </source>
</evidence>
<feature type="domain" description="HTH merR-type" evidence="5">
    <location>
        <begin position="12"/>
        <end position="81"/>
    </location>
</feature>
<proteinExistence type="predicted"/>
<dbReference type="InterPro" id="IPR000551">
    <property type="entry name" value="MerR-type_HTH_dom"/>
</dbReference>
<dbReference type="GO" id="GO:0003700">
    <property type="term" value="F:DNA-binding transcription factor activity"/>
    <property type="evidence" value="ECO:0007669"/>
    <property type="project" value="InterPro"/>
</dbReference>
<dbReference type="InterPro" id="IPR009061">
    <property type="entry name" value="DNA-bd_dom_put_sf"/>
</dbReference>
<dbReference type="SMART" id="SM00422">
    <property type="entry name" value="HTH_MERR"/>
    <property type="match status" value="1"/>
</dbReference>
<dbReference type="RefSeq" id="WP_284348855.1">
    <property type="nucleotide sequence ID" value="NZ_BRXS01000001.1"/>
</dbReference>
<sequence length="258" mass="28540">MTAERTGGDASPLKVGELARRTGVSVRALHHYDAIGLLRPSLRTPSGHRLYGRPDVERLQQIQSLRAMGISLDEVGRLLDGGAALTPRRVLALHAERARREAGRQARLAERLTRLGADMDAARIVSLDELCRLIEEITRMDQYFTPEQLDVLRERRERAGPERMQAVQAEWAEIIPAVQAAMDRGADPGSPEVIALARRWTALTHEFTGGDPQMEASVRALYAREGDTLRQRHGAVPTPAMFPHIARAVAADAERRGT</sequence>
<dbReference type="Pfam" id="PF07739">
    <property type="entry name" value="TipAS"/>
    <property type="match status" value="1"/>
</dbReference>
<keyword evidence="2" id="KW-0805">Transcription regulation</keyword>
<comment type="caution">
    <text evidence="6">The sequence shown here is derived from an EMBL/GenBank/DDBJ whole genome shotgun (WGS) entry which is preliminary data.</text>
</comment>
<dbReference type="EMBL" id="BRXS01000001">
    <property type="protein sequence ID" value="GLC24406.1"/>
    <property type="molecule type" value="Genomic_DNA"/>
</dbReference>
<dbReference type="SUPFAM" id="SSF46955">
    <property type="entry name" value="Putative DNA-binding domain"/>
    <property type="match status" value="1"/>
</dbReference>
<keyword evidence="4" id="KW-0804">Transcription</keyword>
<evidence type="ECO:0000313" key="7">
    <source>
        <dbReference type="Proteomes" id="UP001161325"/>
    </source>
</evidence>